<dbReference type="Proteomes" id="UP001549204">
    <property type="component" value="Unassembled WGS sequence"/>
</dbReference>
<name>A0ABV2GM59_9HYPH</name>
<dbReference type="InterPro" id="IPR050135">
    <property type="entry name" value="dGTPase-like"/>
</dbReference>
<evidence type="ECO:0000313" key="3">
    <source>
        <dbReference type="Proteomes" id="UP001549204"/>
    </source>
</evidence>
<dbReference type="Gene3D" id="1.10.3210.10">
    <property type="entry name" value="Hypothetical protein af1432"/>
    <property type="match status" value="1"/>
</dbReference>
<dbReference type="InterPro" id="IPR006674">
    <property type="entry name" value="HD_domain"/>
</dbReference>
<feature type="domain" description="HD/PDEase" evidence="1">
    <location>
        <begin position="90"/>
        <end position="192"/>
    </location>
</feature>
<sequence>MRFSNSLERFFHHLDLLSETNHERGYHTNLCDSLAHPRRQTMKHHHEFRDPIHTFISVRTDERSVIDSRPFQRLRNIHQLALTYLVYPGATHRRFEHSLGVMDLASRIFDIVTSSENIVHSVVRDIVPDTDALRYWRSVLRMAALCHDVGHLPFSHAAEHKLLPKGFDHEQITVSLIRSAEMQAIWERMTPPLRADDIVRLAVGPKKAKDLSFSTWETILYQKLSSATLLGLTG</sequence>
<dbReference type="CDD" id="cd00077">
    <property type="entry name" value="HDc"/>
    <property type="match status" value="1"/>
</dbReference>
<evidence type="ECO:0000259" key="1">
    <source>
        <dbReference type="SMART" id="SM00471"/>
    </source>
</evidence>
<proteinExistence type="predicted"/>
<dbReference type="SUPFAM" id="SSF109604">
    <property type="entry name" value="HD-domain/PDEase-like"/>
    <property type="match status" value="1"/>
</dbReference>
<organism evidence="2 3">
    <name type="scientific">Mesorhizobium robiniae</name>
    <dbReference type="NCBI Taxonomy" id="559315"/>
    <lineage>
        <taxon>Bacteria</taxon>
        <taxon>Pseudomonadati</taxon>
        <taxon>Pseudomonadota</taxon>
        <taxon>Alphaproteobacteria</taxon>
        <taxon>Hyphomicrobiales</taxon>
        <taxon>Phyllobacteriaceae</taxon>
        <taxon>Mesorhizobium</taxon>
    </lineage>
</organism>
<gene>
    <name evidence="2" type="ORF">ABID19_002407</name>
</gene>
<dbReference type="PANTHER" id="PTHR11373:SF4">
    <property type="entry name" value="DEOXYNUCLEOSIDE TRIPHOSPHATE TRIPHOSPHOHYDROLASE SAMHD1"/>
    <property type="match status" value="1"/>
</dbReference>
<dbReference type="PANTHER" id="PTHR11373">
    <property type="entry name" value="DEOXYNUCLEOSIDE TRIPHOSPHATE TRIPHOSPHOHYDROLASE"/>
    <property type="match status" value="1"/>
</dbReference>
<reference evidence="2 3" key="1">
    <citation type="submission" date="2024-06" db="EMBL/GenBank/DDBJ databases">
        <title>Genomic Encyclopedia of Type Strains, Phase IV (KMG-IV): sequencing the most valuable type-strain genomes for metagenomic binning, comparative biology and taxonomic classification.</title>
        <authorList>
            <person name="Goeker M."/>
        </authorList>
    </citation>
    <scope>NUCLEOTIDE SEQUENCE [LARGE SCALE GENOMIC DNA]</scope>
    <source>
        <strain evidence="2 3">DSM 100022</strain>
    </source>
</reference>
<comment type="caution">
    <text evidence="2">The sequence shown here is derived from an EMBL/GenBank/DDBJ whole genome shotgun (WGS) entry which is preliminary data.</text>
</comment>
<accession>A0ABV2GM59</accession>
<dbReference type="Pfam" id="PF01966">
    <property type="entry name" value="HD"/>
    <property type="match status" value="1"/>
</dbReference>
<dbReference type="InterPro" id="IPR003607">
    <property type="entry name" value="HD/PDEase_dom"/>
</dbReference>
<dbReference type="SMART" id="SM00471">
    <property type="entry name" value="HDc"/>
    <property type="match status" value="1"/>
</dbReference>
<protein>
    <submittedName>
        <fullName evidence="2">HD superfamily phosphohydrolase</fullName>
    </submittedName>
</protein>
<dbReference type="EMBL" id="JBEPMC010000004">
    <property type="protein sequence ID" value="MET3579376.1"/>
    <property type="molecule type" value="Genomic_DNA"/>
</dbReference>
<dbReference type="RefSeq" id="WP_354490684.1">
    <property type="nucleotide sequence ID" value="NZ_JBEPMC010000004.1"/>
</dbReference>
<keyword evidence="3" id="KW-1185">Reference proteome</keyword>
<evidence type="ECO:0000313" key="2">
    <source>
        <dbReference type="EMBL" id="MET3579376.1"/>
    </source>
</evidence>